<keyword evidence="6" id="KW-0328">Glycosyltransferase</keyword>
<evidence type="ECO:0000256" key="11">
    <source>
        <dbReference type="ARBA" id="ARBA00022989"/>
    </source>
</evidence>
<dbReference type="InterPro" id="IPR035518">
    <property type="entry name" value="DPG_synthase"/>
</dbReference>
<feature type="transmembrane region" description="Helical" evidence="14">
    <location>
        <begin position="291"/>
        <end position="309"/>
    </location>
</feature>
<feature type="transmembrane region" description="Helical" evidence="14">
    <location>
        <begin position="330"/>
        <end position="349"/>
    </location>
</feature>
<dbReference type="OrthoDB" id="2369748at2"/>
<evidence type="ECO:0000256" key="10">
    <source>
        <dbReference type="ARBA" id="ARBA00022968"/>
    </source>
</evidence>
<dbReference type="CDD" id="cd04188">
    <property type="entry name" value="DPG_synthase"/>
    <property type="match status" value="1"/>
</dbReference>
<evidence type="ECO:0000256" key="1">
    <source>
        <dbReference type="ARBA" id="ARBA00004141"/>
    </source>
</evidence>
<keyword evidence="8 14" id="KW-0812">Transmembrane</keyword>
<evidence type="ECO:0000256" key="9">
    <source>
        <dbReference type="ARBA" id="ARBA00022824"/>
    </source>
</evidence>
<gene>
    <name evidence="17" type="ORF">E0H45_08720</name>
</gene>
<evidence type="ECO:0000256" key="3">
    <source>
        <dbReference type="ARBA" id="ARBA00004922"/>
    </source>
</evidence>
<dbReference type="InterPro" id="IPR001173">
    <property type="entry name" value="Glyco_trans_2-like"/>
</dbReference>
<dbReference type="PANTHER" id="PTHR10859:SF91">
    <property type="entry name" value="DOLICHYL-PHOSPHATE BETA-GLUCOSYLTRANSFERASE"/>
    <property type="match status" value="1"/>
</dbReference>
<dbReference type="Pfam" id="PF00535">
    <property type="entry name" value="Glycos_transf_2"/>
    <property type="match status" value="1"/>
</dbReference>
<sequence>MQIPGHPRVEIVVPVKNEENDLGPNIRRLREFLDTAFPFPAEVCIADNGSTDATYEIGTLLAAELPGVRVVRLEQSGRGRALKQVWSASTAEVLAYMDVDLSTHLNALLPLVAPLLAGHSDVAIGTRLAKGSRVVRRPKREFISRSYNLLLRATLSAHFSDAQCGFKAIRADVARELLPLVEDTSWFFDTELLVLAEQAGLRIHEVPVDWVDDLDSRVAIAKTVGEDLRGIARLMRSRLDLEPIRQKYGRPRILDPRTAMAARVLRFGAVGVLSTAAYALLYLVLRQGMPAQVANLLALLITAVGNTALNRRITFGVRGVEGRWRHHLRGLVTFGIGWSLTAASLWLLHTAVAAPHQAVEITVLTIANLAATVVRFSLFQAWVFDDDAPTIPSFEPPAVLENTRSN</sequence>
<evidence type="ECO:0000256" key="4">
    <source>
        <dbReference type="ARBA" id="ARBA00006739"/>
    </source>
</evidence>
<comment type="subcellular location">
    <subcellularLocation>
        <location evidence="2">Endoplasmic reticulum membrane</location>
        <topology evidence="2">Single-pass membrane protein</topology>
    </subcellularLocation>
    <subcellularLocation>
        <location evidence="1">Membrane</location>
        <topology evidence="1">Multi-pass membrane protein</topology>
    </subcellularLocation>
</comment>
<keyword evidence="18" id="KW-1185">Reference proteome</keyword>
<dbReference type="EC" id="2.4.1.117" evidence="5"/>
<dbReference type="InterPro" id="IPR007267">
    <property type="entry name" value="GtrA_DPMS_TM"/>
</dbReference>
<dbReference type="SUPFAM" id="SSF53448">
    <property type="entry name" value="Nucleotide-diphospho-sugar transferases"/>
    <property type="match status" value="1"/>
</dbReference>
<keyword evidence="11 14" id="KW-1133">Transmembrane helix</keyword>
<dbReference type="RefSeq" id="WP_131335906.1">
    <property type="nucleotide sequence ID" value="NZ_SJJZ01000001.1"/>
</dbReference>
<dbReference type="GO" id="GO:0004581">
    <property type="term" value="F:dolichyl-phosphate beta-glucosyltransferase activity"/>
    <property type="evidence" value="ECO:0007669"/>
    <property type="project" value="UniProtKB-EC"/>
</dbReference>
<keyword evidence="7 17" id="KW-0808">Transferase</keyword>
<dbReference type="Gene3D" id="3.90.550.10">
    <property type="entry name" value="Spore Coat Polysaccharide Biosynthesis Protein SpsA, Chain A"/>
    <property type="match status" value="1"/>
</dbReference>
<dbReference type="InterPro" id="IPR029044">
    <property type="entry name" value="Nucleotide-diphossugar_trans"/>
</dbReference>
<feature type="transmembrane region" description="Helical" evidence="14">
    <location>
        <begin position="361"/>
        <end position="384"/>
    </location>
</feature>
<name>A0A4V2M0A7_9ACTN</name>
<keyword evidence="9" id="KW-0256">Endoplasmic reticulum</keyword>
<dbReference type="GO" id="GO:0000271">
    <property type="term" value="P:polysaccharide biosynthetic process"/>
    <property type="evidence" value="ECO:0007669"/>
    <property type="project" value="InterPro"/>
</dbReference>
<evidence type="ECO:0000259" key="16">
    <source>
        <dbReference type="Pfam" id="PF04138"/>
    </source>
</evidence>
<evidence type="ECO:0000256" key="7">
    <source>
        <dbReference type="ARBA" id="ARBA00022679"/>
    </source>
</evidence>
<comment type="similarity">
    <text evidence="4">Belongs to the glycosyltransferase 2 family.</text>
</comment>
<proteinExistence type="inferred from homology"/>
<feature type="domain" description="Glycosyltransferase 2-like" evidence="15">
    <location>
        <begin position="11"/>
        <end position="177"/>
    </location>
</feature>
<dbReference type="EMBL" id="SJJZ01000001">
    <property type="protein sequence ID" value="TCC11346.1"/>
    <property type="molecule type" value="Genomic_DNA"/>
</dbReference>
<reference evidence="17 18" key="1">
    <citation type="submission" date="2019-02" db="EMBL/GenBank/DDBJ databases">
        <title>Kribbella capetownensis sp. nov. and Kribbella speibonae sp. nov., isolated from soil.</title>
        <authorList>
            <person name="Curtis S.M."/>
            <person name="Norton I."/>
            <person name="Everest G.J."/>
            <person name="Meyers P.R."/>
        </authorList>
    </citation>
    <scope>NUCLEOTIDE SEQUENCE [LARGE SCALE GENOMIC DNA]</scope>
    <source>
        <strain evidence="17 18">KCTC 29219</strain>
    </source>
</reference>
<dbReference type="Proteomes" id="UP000292346">
    <property type="component" value="Unassembled WGS sequence"/>
</dbReference>
<dbReference type="AlphaFoldDB" id="A0A4V2M0A7"/>
<protein>
    <recommendedName>
        <fullName evidence="5">dolichyl-phosphate beta-glucosyltransferase</fullName>
        <ecNumber evidence="5">2.4.1.117</ecNumber>
    </recommendedName>
</protein>
<evidence type="ECO:0000256" key="5">
    <source>
        <dbReference type="ARBA" id="ARBA00012583"/>
    </source>
</evidence>
<evidence type="ECO:0000313" key="17">
    <source>
        <dbReference type="EMBL" id="TCC11346.1"/>
    </source>
</evidence>
<evidence type="ECO:0000256" key="8">
    <source>
        <dbReference type="ARBA" id="ARBA00022692"/>
    </source>
</evidence>
<keyword evidence="12 14" id="KW-0472">Membrane</keyword>
<evidence type="ECO:0000259" key="15">
    <source>
        <dbReference type="Pfam" id="PF00535"/>
    </source>
</evidence>
<evidence type="ECO:0000256" key="2">
    <source>
        <dbReference type="ARBA" id="ARBA00004389"/>
    </source>
</evidence>
<keyword evidence="10" id="KW-0735">Signal-anchor</keyword>
<dbReference type="Pfam" id="PF04138">
    <property type="entry name" value="GtrA_DPMS_TM"/>
    <property type="match status" value="1"/>
</dbReference>
<evidence type="ECO:0000256" key="14">
    <source>
        <dbReference type="SAM" id="Phobius"/>
    </source>
</evidence>
<evidence type="ECO:0000256" key="12">
    <source>
        <dbReference type="ARBA" id="ARBA00023136"/>
    </source>
</evidence>
<dbReference type="GO" id="GO:0016020">
    <property type="term" value="C:membrane"/>
    <property type="evidence" value="ECO:0007669"/>
    <property type="project" value="UniProtKB-SubCell"/>
</dbReference>
<evidence type="ECO:0000256" key="6">
    <source>
        <dbReference type="ARBA" id="ARBA00022676"/>
    </source>
</evidence>
<dbReference type="GO" id="GO:0006487">
    <property type="term" value="P:protein N-linked glycosylation"/>
    <property type="evidence" value="ECO:0007669"/>
    <property type="project" value="TreeGrafter"/>
</dbReference>
<dbReference type="PANTHER" id="PTHR10859">
    <property type="entry name" value="GLYCOSYL TRANSFERASE"/>
    <property type="match status" value="1"/>
</dbReference>
<comment type="catalytic activity">
    <reaction evidence="13">
        <text>a di-trans,poly-cis-dolichyl phosphate + UDP-alpha-D-glucose = a di-trans,poly-cis-dolichyl beta-D-glucosyl phosphate + UDP</text>
        <dbReference type="Rhea" id="RHEA:15401"/>
        <dbReference type="Rhea" id="RHEA-COMP:19498"/>
        <dbReference type="Rhea" id="RHEA-COMP:19502"/>
        <dbReference type="ChEBI" id="CHEBI:57525"/>
        <dbReference type="ChEBI" id="CHEBI:57683"/>
        <dbReference type="ChEBI" id="CHEBI:58223"/>
        <dbReference type="ChEBI" id="CHEBI:58885"/>
        <dbReference type="EC" id="2.4.1.117"/>
    </reaction>
    <physiologicalReaction direction="left-to-right" evidence="13">
        <dbReference type="Rhea" id="RHEA:15402"/>
    </physiologicalReaction>
</comment>
<comment type="pathway">
    <text evidence="3">Protein modification; protein glycosylation.</text>
</comment>
<feature type="domain" description="GtrA/DPMS transmembrane" evidence="16">
    <location>
        <begin position="266"/>
        <end position="384"/>
    </location>
</feature>
<comment type="caution">
    <text evidence="17">The sequence shown here is derived from an EMBL/GenBank/DDBJ whole genome shotgun (WGS) entry which is preliminary data.</text>
</comment>
<organism evidence="17 18">
    <name type="scientific">Kribbella soli</name>
    <dbReference type="NCBI Taxonomy" id="1124743"/>
    <lineage>
        <taxon>Bacteria</taxon>
        <taxon>Bacillati</taxon>
        <taxon>Actinomycetota</taxon>
        <taxon>Actinomycetes</taxon>
        <taxon>Propionibacteriales</taxon>
        <taxon>Kribbellaceae</taxon>
        <taxon>Kribbella</taxon>
    </lineage>
</organism>
<evidence type="ECO:0000313" key="18">
    <source>
        <dbReference type="Proteomes" id="UP000292346"/>
    </source>
</evidence>
<accession>A0A4V2M0A7</accession>
<evidence type="ECO:0000256" key="13">
    <source>
        <dbReference type="ARBA" id="ARBA00045097"/>
    </source>
</evidence>
<feature type="transmembrane region" description="Helical" evidence="14">
    <location>
        <begin position="264"/>
        <end position="285"/>
    </location>
</feature>